<evidence type="ECO:0000313" key="10">
    <source>
        <dbReference type="EMBL" id="KAK7879704.1"/>
    </source>
</evidence>
<evidence type="ECO:0000313" key="11">
    <source>
        <dbReference type="Proteomes" id="UP001460270"/>
    </source>
</evidence>
<dbReference type="SMART" id="SM00355">
    <property type="entry name" value="ZnF_C2H2"/>
    <property type="match status" value="8"/>
</dbReference>
<feature type="domain" description="C2H2-type" evidence="9">
    <location>
        <begin position="298"/>
        <end position="325"/>
    </location>
</feature>
<keyword evidence="2" id="KW-0479">Metal-binding</keyword>
<evidence type="ECO:0000256" key="8">
    <source>
        <dbReference type="SAM" id="MobiDB-lite"/>
    </source>
</evidence>
<keyword evidence="3" id="KW-0677">Repeat</keyword>
<comment type="caution">
    <text evidence="10">The sequence shown here is derived from an EMBL/GenBank/DDBJ whole genome shotgun (WGS) entry which is preliminary data.</text>
</comment>
<feature type="domain" description="C2H2-type" evidence="9">
    <location>
        <begin position="326"/>
        <end position="353"/>
    </location>
</feature>
<dbReference type="Pfam" id="PF12874">
    <property type="entry name" value="zf-met"/>
    <property type="match status" value="2"/>
</dbReference>
<sequence length="505" mass="57868">MKLDESDGESSGDQTEDDPSCSESVSGSGSESGSKKHECDQCGAAFGLKTTLTRHMKIHSRTKRSFGCSVCKHVFSDRKGLKTHMRAHSGILTRVWSVTNALTTTTSWSAQSQHKPYSCPDCNMTFLRKHFYEQHLRVHQAQRRSRVWFVTKRGRTLQLFRVWESLSPPWSPDQTPDRPPRESFQLFSLQQDLSLQSYLDLHMMQHTDTRAFSCPECNKRFTLKVSLQKHMTPADPRRAATVQLRRLSQELRPAGEPPDAHADPLRPQTFQLLGLREGLQRGYTLKLHEASHSDARPFSCSQCGNDYKRKSHLSEHMKSHLGFKPFSCSHCGKTFTTTALLKSHVTVHEGGRPFSCSVCGKGFMGRTQLEIHNRFHTGEKPYRCSVCDKDFAREGAWKIHELTHKKKKKKKQEERKQRLSDRRRKLHRKSDVWSFILFISKFLVLDTFDSGAIEKRIRWLQQVLGSTSSSSSRSHESPGSNLDQTRTKPGPNQDQTWTKAELNQD</sequence>
<dbReference type="EMBL" id="JBBPFD010000211">
    <property type="protein sequence ID" value="KAK7879704.1"/>
    <property type="molecule type" value="Genomic_DNA"/>
</dbReference>
<dbReference type="GO" id="GO:0001228">
    <property type="term" value="F:DNA-binding transcription activator activity, RNA polymerase II-specific"/>
    <property type="evidence" value="ECO:0007669"/>
    <property type="project" value="TreeGrafter"/>
</dbReference>
<reference evidence="11" key="1">
    <citation type="submission" date="2024-04" db="EMBL/GenBank/DDBJ databases">
        <title>Salinicola lusitanus LLJ914,a marine bacterium isolated from the Okinawa Trough.</title>
        <authorList>
            <person name="Li J."/>
        </authorList>
    </citation>
    <scope>NUCLEOTIDE SEQUENCE [LARGE SCALE GENOMIC DNA]</scope>
</reference>
<dbReference type="FunFam" id="3.30.160.60:FF:000624">
    <property type="entry name" value="zinc finger protein 697"/>
    <property type="match status" value="1"/>
</dbReference>
<accession>A0AAW0MKR2</accession>
<feature type="domain" description="C2H2-type" evidence="9">
    <location>
        <begin position="37"/>
        <end position="64"/>
    </location>
</feature>
<feature type="region of interest" description="Disordered" evidence="8">
    <location>
        <begin position="1"/>
        <end position="38"/>
    </location>
</feature>
<dbReference type="Pfam" id="PF00096">
    <property type="entry name" value="zf-C2H2"/>
    <property type="match status" value="5"/>
</dbReference>
<dbReference type="Proteomes" id="UP001460270">
    <property type="component" value="Unassembled WGS sequence"/>
</dbReference>
<feature type="compositionally biased region" description="Acidic residues" evidence="8">
    <location>
        <begin position="1"/>
        <end position="20"/>
    </location>
</feature>
<evidence type="ECO:0000256" key="5">
    <source>
        <dbReference type="ARBA" id="ARBA00022833"/>
    </source>
</evidence>
<keyword evidence="5" id="KW-0862">Zinc</keyword>
<dbReference type="PROSITE" id="PS50157">
    <property type="entry name" value="ZINC_FINGER_C2H2_2"/>
    <property type="match status" value="8"/>
</dbReference>
<dbReference type="PANTHER" id="PTHR24393">
    <property type="entry name" value="ZINC FINGER PROTEIN"/>
    <property type="match status" value="1"/>
</dbReference>
<dbReference type="GO" id="GO:0008270">
    <property type="term" value="F:zinc ion binding"/>
    <property type="evidence" value="ECO:0007669"/>
    <property type="project" value="UniProtKB-KW"/>
</dbReference>
<evidence type="ECO:0000256" key="4">
    <source>
        <dbReference type="ARBA" id="ARBA00022771"/>
    </source>
</evidence>
<dbReference type="InterPro" id="IPR036236">
    <property type="entry name" value="Znf_C2H2_sf"/>
</dbReference>
<dbReference type="GO" id="GO:0005634">
    <property type="term" value="C:nucleus"/>
    <property type="evidence" value="ECO:0007669"/>
    <property type="project" value="UniProtKB-SubCell"/>
</dbReference>
<protein>
    <recommendedName>
        <fullName evidence="9">C2H2-type domain-containing protein</fullName>
    </recommendedName>
</protein>
<feature type="domain" description="C2H2-type" evidence="9">
    <location>
        <begin position="354"/>
        <end position="381"/>
    </location>
</feature>
<feature type="compositionally biased region" description="Low complexity" evidence="8">
    <location>
        <begin position="466"/>
        <end position="480"/>
    </location>
</feature>
<keyword evidence="4 7" id="KW-0863">Zinc-finger</keyword>
<evidence type="ECO:0000256" key="3">
    <source>
        <dbReference type="ARBA" id="ARBA00022737"/>
    </source>
</evidence>
<dbReference type="SUPFAM" id="SSF57667">
    <property type="entry name" value="beta-beta-alpha zinc fingers"/>
    <property type="match status" value="5"/>
</dbReference>
<feature type="domain" description="C2H2-type" evidence="9">
    <location>
        <begin position="117"/>
        <end position="144"/>
    </location>
</feature>
<name>A0AAW0MKR2_9GOBI</name>
<comment type="subcellular location">
    <subcellularLocation>
        <location evidence="1">Nucleus</location>
    </subcellularLocation>
</comment>
<evidence type="ECO:0000256" key="1">
    <source>
        <dbReference type="ARBA" id="ARBA00004123"/>
    </source>
</evidence>
<feature type="region of interest" description="Disordered" evidence="8">
    <location>
        <begin position="403"/>
        <end position="423"/>
    </location>
</feature>
<feature type="region of interest" description="Disordered" evidence="8">
    <location>
        <begin position="466"/>
        <end position="505"/>
    </location>
</feature>
<dbReference type="InterPro" id="IPR013087">
    <property type="entry name" value="Znf_C2H2_type"/>
</dbReference>
<feature type="compositionally biased region" description="Low complexity" evidence="8">
    <location>
        <begin position="21"/>
        <end position="32"/>
    </location>
</feature>
<proteinExistence type="predicted"/>
<dbReference type="PROSITE" id="PS00028">
    <property type="entry name" value="ZINC_FINGER_C2H2_1"/>
    <property type="match status" value="7"/>
</dbReference>
<gene>
    <name evidence="10" type="ORF">WMY93_033587</name>
</gene>
<dbReference type="AlphaFoldDB" id="A0AAW0MKR2"/>
<feature type="domain" description="C2H2-type" evidence="9">
    <location>
        <begin position="212"/>
        <end position="239"/>
    </location>
</feature>
<dbReference type="GO" id="GO:0000978">
    <property type="term" value="F:RNA polymerase II cis-regulatory region sequence-specific DNA binding"/>
    <property type="evidence" value="ECO:0007669"/>
    <property type="project" value="TreeGrafter"/>
</dbReference>
<evidence type="ECO:0000256" key="2">
    <source>
        <dbReference type="ARBA" id="ARBA00022723"/>
    </source>
</evidence>
<evidence type="ECO:0000256" key="6">
    <source>
        <dbReference type="ARBA" id="ARBA00023242"/>
    </source>
</evidence>
<evidence type="ECO:0000259" key="9">
    <source>
        <dbReference type="PROSITE" id="PS50157"/>
    </source>
</evidence>
<feature type="compositionally biased region" description="Polar residues" evidence="8">
    <location>
        <begin position="490"/>
        <end position="505"/>
    </location>
</feature>
<feature type="compositionally biased region" description="Basic and acidic residues" evidence="8">
    <location>
        <begin position="411"/>
        <end position="420"/>
    </location>
</feature>
<evidence type="ECO:0000256" key="7">
    <source>
        <dbReference type="PROSITE-ProRule" id="PRU00042"/>
    </source>
</evidence>
<dbReference type="Gene3D" id="3.30.160.60">
    <property type="entry name" value="Classic Zinc Finger"/>
    <property type="match status" value="8"/>
</dbReference>
<organism evidence="10 11">
    <name type="scientific">Mugilogobius chulae</name>
    <name type="common">yellowstripe goby</name>
    <dbReference type="NCBI Taxonomy" id="88201"/>
    <lineage>
        <taxon>Eukaryota</taxon>
        <taxon>Metazoa</taxon>
        <taxon>Chordata</taxon>
        <taxon>Craniata</taxon>
        <taxon>Vertebrata</taxon>
        <taxon>Euteleostomi</taxon>
        <taxon>Actinopterygii</taxon>
        <taxon>Neopterygii</taxon>
        <taxon>Teleostei</taxon>
        <taxon>Neoteleostei</taxon>
        <taxon>Acanthomorphata</taxon>
        <taxon>Gobiaria</taxon>
        <taxon>Gobiiformes</taxon>
        <taxon>Gobioidei</taxon>
        <taxon>Gobiidae</taxon>
        <taxon>Gobionellinae</taxon>
        <taxon>Mugilogobius</taxon>
    </lineage>
</organism>
<feature type="domain" description="C2H2-type" evidence="9">
    <location>
        <begin position="382"/>
        <end position="409"/>
    </location>
</feature>
<dbReference type="PANTHER" id="PTHR24393:SF39">
    <property type="entry name" value="MYC-ASSOCIATED ZINC FINGER PROTEIN"/>
    <property type="match status" value="1"/>
</dbReference>
<keyword evidence="6" id="KW-0539">Nucleus</keyword>
<feature type="domain" description="C2H2-type" evidence="9">
    <location>
        <begin position="66"/>
        <end position="90"/>
    </location>
</feature>
<dbReference type="FunFam" id="3.30.160.60:FF:000100">
    <property type="entry name" value="Zinc finger 45-like"/>
    <property type="match status" value="3"/>
</dbReference>
<dbReference type="FunFam" id="3.30.160.60:FF:000478">
    <property type="entry name" value="Zinc finger protein 133"/>
    <property type="match status" value="1"/>
</dbReference>
<dbReference type="FunFam" id="3.30.160.60:FF:000414">
    <property type="entry name" value="Zinc finger protein 398"/>
    <property type="match status" value="1"/>
</dbReference>
<keyword evidence="11" id="KW-1185">Reference proteome</keyword>